<feature type="signal peptide" evidence="4">
    <location>
        <begin position="1"/>
        <end position="25"/>
    </location>
</feature>
<keyword evidence="5" id="KW-0472">Membrane</keyword>
<evidence type="ECO:0000256" key="1">
    <source>
        <dbReference type="ARBA" id="ARBA00005964"/>
    </source>
</evidence>
<gene>
    <name evidence="7" type="ORF">niasHS_010513</name>
</gene>
<keyword evidence="5" id="KW-1133">Transmembrane helix</keyword>
<keyword evidence="3 4" id="KW-0378">Hydrolase</keyword>
<comment type="similarity">
    <text evidence="1 4">Belongs to the type-B carboxylesterase/lipase family.</text>
</comment>
<keyword evidence="4" id="KW-0732">Signal</keyword>
<keyword evidence="8" id="KW-1185">Reference proteome</keyword>
<dbReference type="SUPFAM" id="SSF53474">
    <property type="entry name" value="alpha/beta-Hydrolases"/>
    <property type="match status" value="1"/>
</dbReference>
<keyword evidence="5" id="KW-0812">Transmembrane</keyword>
<dbReference type="Gene3D" id="3.40.50.1820">
    <property type="entry name" value="alpha/beta hydrolase"/>
    <property type="match status" value="1"/>
</dbReference>
<dbReference type="Pfam" id="PF00135">
    <property type="entry name" value="COesterase"/>
    <property type="match status" value="1"/>
</dbReference>
<dbReference type="PROSITE" id="PS00941">
    <property type="entry name" value="CARBOXYLESTERASE_B_2"/>
    <property type="match status" value="1"/>
</dbReference>
<organism evidence="7 8">
    <name type="scientific">Heterodera schachtii</name>
    <name type="common">Sugarbeet cyst nematode worm</name>
    <name type="synonym">Tylenchus schachtii</name>
    <dbReference type="NCBI Taxonomy" id="97005"/>
    <lineage>
        <taxon>Eukaryota</taxon>
        <taxon>Metazoa</taxon>
        <taxon>Ecdysozoa</taxon>
        <taxon>Nematoda</taxon>
        <taxon>Chromadorea</taxon>
        <taxon>Rhabditida</taxon>
        <taxon>Tylenchina</taxon>
        <taxon>Tylenchomorpha</taxon>
        <taxon>Tylenchoidea</taxon>
        <taxon>Heteroderidae</taxon>
        <taxon>Heteroderinae</taxon>
        <taxon>Heterodera</taxon>
    </lineage>
</organism>
<dbReference type="EC" id="3.1.1.-" evidence="4"/>
<feature type="chain" id="PRO_5044529587" description="Carboxylic ester hydrolase" evidence="4">
    <location>
        <begin position="26"/>
        <end position="634"/>
    </location>
</feature>
<dbReference type="InterPro" id="IPR019819">
    <property type="entry name" value="Carboxylesterase_B_CS"/>
</dbReference>
<dbReference type="InterPro" id="IPR050309">
    <property type="entry name" value="Type-B_Carboxylest/Lipase"/>
</dbReference>
<feature type="transmembrane region" description="Helical" evidence="5">
    <location>
        <begin position="614"/>
        <end position="633"/>
    </location>
</feature>
<evidence type="ECO:0000259" key="6">
    <source>
        <dbReference type="Pfam" id="PF00135"/>
    </source>
</evidence>
<evidence type="ECO:0000313" key="8">
    <source>
        <dbReference type="Proteomes" id="UP001620645"/>
    </source>
</evidence>
<keyword evidence="2" id="KW-0719">Serine esterase</keyword>
<evidence type="ECO:0000313" key="7">
    <source>
        <dbReference type="EMBL" id="KAL3082711.1"/>
    </source>
</evidence>
<dbReference type="GO" id="GO:0052689">
    <property type="term" value="F:carboxylic ester hydrolase activity"/>
    <property type="evidence" value="ECO:0007669"/>
    <property type="project" value="UniProtKB-KW"/>
</dbReference>
<dbReference type="AlphaFoldDB" id="A0ABD2ITZ5"/>
<evidence type="ECO:0000256" key="3">
    <source>
        <dbReference type="ARBA" id="ARBA00022801"/>
    </source>
</evidence>
<dbReference type="InterPro" id="IPR029058">
    <property type="entry name" value="AB_hydrolase_fold"/>
</dbReference>
<name>A0ABD2ITZ5_HETSC</name>
<comment type="caution">
    <text evidence="7">The sequence shown here is derived from an EMBL/GenBank/DDBJ whole genome shotgun (WGS) entry which is preliminary data.</text>
</comment>
<dbReference type="PROSITE" id="PS00122">
    <property type="entry name" value="CARBOXYLESTERASE_B_1"/>
    <property type="match status" value="1"/>
</dbReference>
<feature type="domain" description="Carboxylesterase type B" evidence="6">
    <location>
        <begin position="28"/>
        <end position="572"/>
    </location>
</feature>
<protein>
    <recommendedName>
        <fullName evidence="4">Carboxylic ester hydrolase</fullName>
        <ecNumber evidence="4">3.1.1.-</ecNumber>
    </recommendedName>
</protein>
<accession>A0ABD2ITZ5</accession>
<sequence>MKLGCYFSLYNLIILFCCNFCSIRAEEIIVETIYGKLKGQIQTLANELGQIDTFFGIPFAQAKRFEKPIAPPKWEGVRSAVDQPPGCVPHARPTEEGTADQQPISEDCLFLNVFAPHRSPSAEQNKTFPVLVVIHGGAYEIGSSARYTNYEVIGQRFVTDANSRGIVFVSIQYRLGVMGFATTGDEELPGNLGIWDQISALQFVKDNIAEFGGDPSRVTVFGYSAGSGSTALLSISPKSRDLFQQAIRMSGTPFSVSGSGTFVAEETKKLAKAMGCAANRTKQCLSEKSVEQIFDGMDKIVKYSKSTVFYSFLLFYGPAPLSVYIAKFSPHRLDRELFPQDYPEMIATAPPKKMIMGFAELDFLLFSLIQSKNNSISMLALTDEQIANYDQKAFEASVSEFVVKEKYFGNQTNEVKAEIMHFYVNEYLPAETVKDQRFFVLLYTTLLSDLMDVVPTLWEAQIRLASNWPIYLYENVYFNPAQFPKRAIIQAAYHGFDHSLIFYDEFTKKSEEDQKMSDYLVTAIKNFVINGDPSTETIRWDQLTDFSPIERVEKVQHMRMEAKKTGMVDGMKAELRRARFWRELAKKYTNFDLVRGTFPEKSGQSAAFVPSAQFAQIFSIFAIVAIISLNNVIY</sequence>
<evidence type="ECO:0000256" key="5">
    <source>
        <dbReference type="SAM" id="Phobius"/>
    </source>
</evidence>
<evidence type="ECO:0000256" key="4">
    <source>
        <dbReference type="RuleBase" id="RU361235"/>
    </source>
</evidence>
<dbReference type="PANTHER" id="PTHR11559">
    <property type="entry name" value="CARBOXYLESTERASE"/>
    <property type="match status" value="1"/>
</dbReference>
<evidence type="ECO:0000256" key="2">
    <source>
        <dbReference type="ARBA" id="ARBA00022487"/>
    </source>
</evidence>
<reference evidence="7 8" key="1">
    <citation type="submission" date="2024-10" db="EMBL/GenBank/DDBJ databases">
        <authorList>
            <person name="Kim D."/>
        </authorList>
    </citation>
    <scope>NUCLEOTIDE SEQUENCE [LARGE SCALE GENOMIC DNA]</scope>
    <source>
        <strain evidence="7">Taebaek</strain>
    </source>
</reference>
<proteinExistence type="inferred from homology"/>
<dbReference type="InterPro" id="IPR019826">
    <property type="entry name" value="Carboxylesterase_B_AS"/>
</dbReference>
<dbReference type="EMBL" id="JBICCN010000254">
    <property type="protein sequence ID" value="KAL3082711.1"/>
    <property type="molecule type" value="Genomic_DNA"/>
</dbReference>
<dbReference type="Proteomes" id="UP001620645">
    <property type="component" value="Unassembled WGS sequence"/>
</dbReference>
<dbReference type="InterPro" id="IPR002018">
    <property type="entry name" value="CarbesteraseB"/>
</dbReference>